<evidence type="ECO:0000256" key="6">
    <source>
        <dbReference type="ARBA" id="ARBA00022946"/>
    </source>
</evidence>
<dbReference type="AlphaFoldDB" id="A0A9P0ZDQ4"/>
<comment type="caution">
    <text evidence="10">The sequence shown here is derived from an EMBL/GenBank/DDBJ whole genome shotgun (WGS) entry which is preliminary data.</text>
</comment>
<evidence type="ECO:0000256" key="8">
    <source>
        <dbReference type="ARBA" id="ARBA00023098"/>
    </source>
</evidence>
<comment type="subcellular location">
    <subcellularLocation>
        <location evidence="1">Plastid</location>
        <location evidence="1">Chloroplast</location>
    </subcellularLocation>
</comment>
<dbReference type="EMBL" id="CAMAPE010000035">
    <property type="protein sequence ID" value="CAH9096413.1"/>
    <property type="molecule type" value="Genomic_DNA"/>
</dbReference>
<dbReference type="InterPro" id="IPR002921">
    <property type="entry name" value="Fungal_lipase-type"/>
</dbReference>
<dbReference type="GO" id="GO:0008970">
    <property type="term" value="F:phospholipase A1 activity"/>
    <property type="evidence" value="ECO:0007669"/>
    <property type="project" value="UniProtKB-ARBA"/>
</dbReference>
<accession>A0A9P0ZDQ4</accession>
<dbReference type="Pfam" id="PF01764">
    <property type="entry name" value="Lipase_3"/>
    <property type="match status" value="1"/>
</dbReference>
<evidence type="ECO:0000313" key="11">
    <source>
        <dbReference type="Proteomes" id="UP001152484"/>
    </source>
</evidence>
<dbReference type="SUPFAM" id="SSF53474">
    <property type="entry name" value="alpha/beta-Hydrolases"/>
    <property type="match status" value="1"/>
</dbReference>
<dbReference type="Gene3D" id="3.40.50.1820">
    <property type="entry name" value="alpha/beta hydrolase"/>
    <property type="match status" value="1"/>
</dbReference>
<dbReference type="GO" id="GO:0016042">
    <property type="term" value="P:lipid catabolic process"/>
    <property type="evidence" value="ECO:0007669"/>
    <property type="project" value="UniProtKB-KW"/>
</dbReference>
<gene>
    <name evidence="10" type="ORF">CEURO_LOCUS13403</name>
</gene>
<dbReference type="GO" id="GO:0009507">
    <property type="term" value="C:chloroplast"/>
    <property type="evidence" value="ECO:0007669"/>
    <property type="project" value="UniProtKB-SubCell"/>
</dbReference>
<evidence type="ECO:0000259" key="9">
    <source>
        <dbReference type="Pfam" id="PF01764"/>
    </source>
</evidence>
<dbReference type="InterPro" id="IPR029058">
    <property type="entry name" value="AB_hydrolase_fold"/>
</dbReference>
<proteinExistence type="inferred from homology"/>
<evidence type="ECO:0000256" key="2">
    <source>
        <dbReference type="ARBA" id="ARBA00010701"/>
    </source>
</evidence>
<keyword evidence="6" id="KW-0809">Transit peptide</keyword>
<evidence type="ECO:0000256" key="3">
    <source>
        <dbReference type="ARBA" id="ARBA00022528"/>
    </source>
</evidence>
<keyword evidence="3" id="KW-0150">Chloroplast</keyword>
<dbReference type="OrthoDB" id="426718at2759"/>
<comment type="similarity">
    <text evidence="2">Belongs to the AB hydrolase superfamily. Lipase family.</text>
</comment>
<keyword evidence="5" id="KW-0378">Hydrolase</keyword>
<feature type="domain" description="Fungal lipase-type" evidence="9">
    <location>
        <begin position="177"/>
        <end position="321"/>
    </location>
</feature>
<evidence type="ECO:0000256" key="4">
    <source>
        <dbReference type="ARBA" id="ARBA00022640"/>
    </source>
</evidence>
<evidence type="ECO:0000256" key="1">
    <source>
        <dbReference type="ARBA" id="ARBA00004229"/>
    </source>
</evidence>
<evidence type="ECO:0000313" key="10">
    <source>
        <dbReference type="EMBL" id="CAH9096413.1"/>
    </source>
</evidence>
<dbReference type="GO" id="GO:0047714">
    <property type="term" value="F:galactolipase activity"/>
    <property type="evidence" value="ECO:0007669"/>
    <property type="project" value="UniProtKB-ARBA"/>
</dbReference>
<evidence type="ECO:0000256" key="5">
    <source>
        <dbReference type="ARBA" id="ARBA00022801"/>
    </source>
</evidence>
<keyword evidence="7" id="KW-0442">Lipid degradation</keyword>
<keyword evidence="8" id="KW-0443">Lipid metabolism</keyword>
<dbReference type="PANTHER" id="PTHR31403:SF54">
    <property type="entry name" value="PHOSPHOLIPASE A(1) DAD1, CHLOROPLASTIC"/>
    <property type="match status" value="1"/>
</dbReference>
<sequence length="413" mass="46333">MKLSMNPVRPCTIRPPFLLHNQLFSPNSTQKITPKRHRTSITILSLKSVQAPRKGLCQKWMDYQGISNWEGLLDPLDVTLREEIIRYGNFVEAAYKSYDFDPSSLTYARCRHSKGKLLPRATGYQVSRHLRATSGIRVPRWTELAPGWMSTQSSWIGYVAVCNDKNEIARLGRRDVVVALRGTATCLEWLENLRANLTPLHENDSCGPMVESGFLSLYTSSTGTSQSLQSSIREEISRILKVYGDEPLNITISGHSLGAALAILAAYDIKQTFRDSPLVTVMSFGGPRVGNSSFRQHLEKNGAKVLRIVNSEDPVTRVPGFVIDNDNEERIDSYKKSVSSWFHKLVKDTQWVYADVGCELRLSSRDSPYHNGINIAACHDLKTYLNLVSSNCPIRATAQKIIAKRMKQTTVAV</sequence>
<protein>
    <recommendedName>
        <fullName evidence="9">Fungal lipase-type domain-containing protein</fullName>
    </recommendedName>
</protein>
<keyword evidence="11" id="KW-1185">Reference proteome</keyword>
<evidence type="ECO:0000256" key="7">
    <source>
        <dbReference type="ARBA" id="ARBA00022963"/>
    </source>
</evidence>
<dbReference type="Proteomes" id="UP001152484">
    <property type="component" value="Unassembled WGS sequence"/>
</dbReference>
<name>A0A9P0ZDQ4_CUSEU</name>
<reference evidence="10" key="1">
    <citation type="submission" date="2022-07" db="EMBL/GenBank/DDBJ databases">
        <authorList>
            <person name="Macas J."/>
            <person name="Novak P."/>
            <person name="Neumann P."/>
        </authorList>
    </citation>
    <scope>NUCLEOTIDE SEQUENCE</scope>
</reference>
<keyword evidence="4" id="KW-0934">Plastid</keyword>
<organism evidence="10 11">
    <name type="scientific">Cuscuta europaea</name>
    <name type="common">European dodder</name>
    <dbReference type="NCBI Taxonomy" id="41803"/>
    <lineage>
        <taxon>Eukaryota</taxon>
        <taxon>Viridiplantae</taxon>
        <taxon>Streptophyta</taxon>
        <taxon>Embryophyta</taxon>
        <taxon>Tracheophyta</taxon>
        <taxon>Spermatophyta</taxon>
        <taxon>Magnoliopsida</taxon>
        <taxon>eudicotyledons</taxon>
        <taxon>Gunneridae</taxon>
        <taxon>Pentapetalae</taxon>
        <taxon>asterids</taxon>
        <taxon>lamiids</taxon>
        <taxon>Solanales</taxon>
        <taxon>Convolvulaceae</taxon>
        <taxon>Cuscuteae</taxon>
        <taxon>Cuscuta</taxon>
        <taxon>Cuscuta subgen. Cuscuta</taxon>
    </lineage>
</organism>
<dbReference type="PANTHER" id="PTHR31403">
    <property type="entry name" value="PHOSPHOLIPASE A1-IBETA2, CHLOROPLASTIC"/>
    <property type="match status" value="1"/>
</dbReference>
<dbReference type="CDD" id="cd00519">
    <property type="entry name" value="Lipase_3"/>
    <property type="match status" value="1"/>
</dbReference>